<dbReference type="RefSeq" id="XP_060279617.1">
    <property type="nucleotide sequence ID" value="XM_060429041.1"/>
</dbReference>
<dbReference type="AlphaFoldDB" id="A0AAJ0BS04"/>
<accession>A0AAJ0BS04</accession>
<dbReference type="Pfam" id="PF00293">
    <property type="entry name" value="NUDIX"/>
    <property type="match status" value="1"/>
</dbReference>
<name>A0AAJ0BS04_9PEZI</name>
<dbReference type="PANTHER" id="PTHR11839">
    <property type="entry name" value="UDP/ADP-SUGAR PYROPHOSPHATASE"/>
    <property type="match status" value="1"/>
</dbReference>
<dbReference type="InterPro" id="IPR015797">
    <property type="entry name" value="NUDIX_hydrolase-like_dom_sf"/>
</dbReference>
<dbReference type="GO" id="GO:0047631">
    <property type="term" value="F:ADP-ribose diphosphatase activity"/>
    <property type="evidence" value="ECO:0007669"/>
    <property type="project" value="TreeGrafter"/>
</dbReference>
<dbReference type="GO" id="GO:0006753">
    <property type="term" value="P:nucleoside phosphate metabolic process"/>
    <property type="evidence" value="ECO:0007669"/>
    <property type="project" value="TreeGrafter"/>
</dbReference>
<proteinExistence type="inferred from homology"/>
<evidence type="ECO:0000313" key="5">
    <source>
        <dbReference type="Proteomes" id="UP001244011"/>
    </source>
</evidence>
<dbReference type="GO" id="GO:0019693">
    <property type="term" value="P:ribose phosphate metabolic process"/>
    <property type="evidence" value="ECO:0007669"/>
    <property type="project" value="TreeGrafter"/>
</dbReference>
<dbReference type="InterPro" id="IPR020476">
    <property type="entry name" value="Nudix_hydrolase"/>
</dbReference>
<keyword evidence="1 2" id="KW-0378">Hydrolase</keyword>
<organism evidence="4 5">
    <name type="scientific">Phialemonium atrogriseum</name>
    <dbReference type="NCBI Taxonomy" id="1093897"/>
    <lineage>
        <taxon>Eukaryota</taxon>
        <taxon>Fungi</taxon>
        <taxon>Dikarya</taxon>
        <taxon>Ascomycota</taxon>
        <taxon>Pezizomycotina</taxon>
        <taxon>Sordariomycetes</taxon>
        <taxon>Sordariomycetidae</taxon>
        <taxon>Cephalothecales</taxon>
        <taxon>Cephalothecaceae</taxon>
        <taxon>Phialemonium</taxon>
    </lineage>
</organism>
<keyword evidence="5" id="KW-1185">Reference proteome</keyword>
<dbReference type="Gene3D" id="3.90.79.10">
    <property type="entry name" value="Nucleoside Triphosphate Pyrophosphohydrolase"/>
    <property type="match status" value="1"/>
</dbReference>
<dbReference type="GO" id="GO:0005634">
    <property type="term" value="C:nucleus"/>
    <property type="evidence" value="ECO:0007669"/>
    <property type="project" value="TreeGrafter"/>
</dbReference>
<gene>
    <name evidence="4" type="ORF">QBC33DRAFT_550055</name>
</gene>
<dbReference type="EMBL" id="MU839028">
    <property type="protein sequence ID" value="KAK1763404.1"/>
    <property type="molecule type" value="Genomic_DNA"/>
</dbReference>
<dbReference type="CDD" id="cd18888">
    <property type="entry name" value="NUDIX_ADPRase_Nudt5"/>
    <property type="match status" value="1"/>
</dbReference>
<dbReference type="InterPro" id="IPR020084">
    <property type="entry name" value="NUDIX_hydrolase_CS"/>
</dbReference>
<dbReference type="SUPFAM" id="SSF55811">
    <property type="entry name" value="Nudix"/>
    <property type="match status" value="1"/>
</dbReference>
<protein>
    <submittedName>
        <fullName evidence="4">NUDIX hydrolase domain-like protein</fullName>
    </submittedName>
</protein>
<evidence type="ECO:0000256" key="2">
    <source>
        <dbReference type="RuleBase" id="RU003476"/>
    </source>
</evidence>
<dbReference type="PANTHER" id="PTHR11839:SF1">
    <property type="entry name" value="ADP-SUGAR PYROPHOSPHATASE"/>
    <property type="match status" value="1"/>
</dbReference>
<evidence type="ECO:0000256" key="1">
    <source>
        <dbReference type="ARBA" id="ARBA00022801"/>
    </source>
</evidence>
<reference evidence="4" key="1">
    <citation type="submission" date="2023-06" db="EMBL/GenBank/DDBJ databases">
        <title>Genome-scale phylogeny and comparative genomics of the fungal order Sordariales.</title>
        <authorList>
            <consortium name="Lawrence Berkeley National Laboratory"/>
            <person name="Hensen N."/>
            <person name="Bonometti L."/>
            <person name="Westerberg I."/>
            <person name="Brannstrom I.O."/>
            <person name="Guillou S."/>
            <person name="Cros-Aarteil S."/>
            <person name="Calhoun S."/>
            <person name="Haridas S."/>
            <person name="Kuo A."/>
            <person name="Mondo S."/>
            <person name="Pangilinan J."/>
            <person name="Riley R."/>
            <person name="Labutti K."/>
            <person name="Andreopoulos B."/>
            <person name="Lipzen A."/>
            <person name="Chen C."/>
            <person name="Yanf M."/>
            <person name="Daum C."/>
            <person name="Ng V."/>
            <person name="Clum A."/>
            <person name="Steindorff A."/>
            <person name="Ohm R."/>
            <person name="Martin F."/>
            <person name="Silar P."/>
            <person name="Natvig D."/>
            <person name="Lalanne C."/>
            <person name="Gautier V."/>
            <person name="Ament-Velasquez S.L."/>
            <person name="Kruys A."/>
            <person name="Hutchinson M.I."/>
            <person name="Powell A.J."/>
            <person name="Barry K."/>
            <person name="Miller A.N."/>
            <person name="Grigoriev I.V."/>
            <person name="Debuchy R."/>
            <person name="Gladieux P."/>
            <person name="Thoren M.H."/>
            <person name="Johannesson H."/>
        </authorList>
    </citation>
    <scope>NUCLEOTIDE SEQUENCE</scope>
    <source>
        <strain evidence="4">8032-3</strain>
    </source>
</reference>
<dbReference type="PROSITE" id="PS51462">
    <property type="entry name" value="NUDIX"/>
    <property type="match status" value="1"/>
</dbReference>
<dbReference type="PRINTS" id="PR00502">
    <property type="entry name" value="NUDIXFAMILY"/>
</dbReference>
<sequence length="209" mass="23323">MSKPAPKVVSVEPLDNKDAKWLNLVKINYEEADGKPRTWEAMRRKSRPATSAVDAIQVVALLHRPAGPEVLLEKQFRPPAGRVCIEFPAGLVDAGETAEECALRELREETGYVGEVVPDRLGVRPVLMSAPASSSSSTYMINVNIDPERPENRNPATKLEDGEFIECFWVPLRDLYEKCRILEAEGFAIDGKVGAFAEGIEITKMWQKW</sequence>
<comment type="caution">
    <text evidence="4">The sequence shown here is derived from an EMBL/GenBank/DDBJ whole genome shotgun (WGS) entry which is preliminary data.</text>
</comment>
<dbReference type="GeneID" id="85312228"/>
<dbReference type="PROSITE" id="PS00893">
    <property type="entry name" value="NUDIX_BOX"/>
    <property type="match status" value="1"/>
</dbReference>
<dbReference type="Proteomes" id="UP001244011">
    <property type="component" value="Unassembled WGS sequence"/>
</dbReference>
<evidence type="ECO:0000259" key="3">
    <source>
        <dbReference type="PROSITE" id="PS51462"/>
    </source>
</evidence>
<dbReference type="GO" id="GO:0005829">
    <property type="term" value="C:cytosol"/>
    <property type="evidence" value="ECO:0007669"/>
    <property type="project" value="TreeGrafter"/>
</dbReference>
<comment type="similarity">
    <text evidence="2">Belongs to the Nudix hydrolase family.</text>
</comment>
<dbReference type="InterPro" id="IPR000086">
    <property type="entry name" value="NUDIX_hydrolase_dom"/>
</dbReference>
<evidence type="ECO:0000313" key="4">
    <source>
        <dbReference type="EMBL" id="KAK1763404.1"/>
    </source>
</evidence>
<feature type="domain" description="Nudix hydrolase" evidence="3">
    <location>
        <begin position="45"/>
        <end position="195"/>
    </location>
</feature>